<dbReference type="AlphaFoldDB" id="A0A0J7ZIB2"/>
<accession>A0A0J7ZIB2</accession>
<sequence>METLEEGETFPALRDLRLTLRAVERSRFTADEPLDLKPLAAMTDLKVQVRLPIDVPVIGRDLFGRTPRSQDETVD</sequence>
<evidence type="ECO:0000313" key="1">
    <source>
        <dbReference type="EMBL" id="KMS75609.1"/>
    </source>
</evidence>
<protein>
    <submittedName>
        <fullName evidence="1">Uncharacterized protein</fullName>
    </submittedName>
</protein>
<organism evidence="1 2">
    <name type="scientific">Streptomyces viridochromogenes</name>
    <dbReference type="NCBI Taxonomy" id="1938"/>
    <lineage>
        <taxon>Bacteria</taxon>
        <taxon>Bacillati</taxon>
        <taxon>Actinomycetota</taxon>
        <taxon>Actinomycetes</taxon>
        <taxon>Kitasatosporales</taxon>
        <taxon>Streptomycetaceae</taxon>
        <taxon>Streptomyces</taxon>
    </lineage>
</organism>
<dbReference type="RefSeq" id="WP_048580673.1">
    <property type="nucleotide sequence ID" value="NZ_LFNT01000007.1"/>
</dbReference>
<comment type="caution">
    <text evidence="1">The sequence shown here is derived from an EMBL/GenBank/DDBJ whole genome shotgun (WGS) entry which is preliminary data.</text>
</comment>
<gene>
    <name evidence="1" type="ORF">ACM01_09550</name>
</gene>
<proteinExistence type="predicted"/>
<name>A0A0J7ZIB2_STRVR</name>
<reference evidence="1 2" key="1">
    <citation type="submission" date="2015-06" db="EMBL/GenBank/DDBJ databases">
        <authorList>
            <person name="Ju K.-S."/>
            <person name="Doroghazi J.R."/>
            <person name="Metcalf W.W."/>
        </authorList>
    </citation>
    <scope>NUCLEOTIDE SEQUENCE [LARGE SCALE GENOMIC DNA]</scope>
    <source>
        <strain evidence="1 2">NRRL 3414</strain>
    </source>
</reference>
<evidence type="ECO:0000313" key="2">
    <source>
        <dbReference type="Proteomes" id="UP000037432"/>
    </source>
</evidence>
<dbReference type="Proteomes" id="UP000037432">
    <property type="component" value="Unassembled WGS sequence"/>
</dbReference>
<dbReference type="EMBL" id="LFNT01000007">
    <property type="protein sequence ID" value="KMS75609.1"/>
    <property type="molecule type" value="Genomic_DNA"/>
</dbReference>
<dbReference type="PATRIC" id="fig|1938.3.peg.6999"/>